<feature type="signal peptide" evidence="5">
    <location>
        <begin position="1"/>
        <end position="25"/>
    </location>
</feature>
<dbReference type="RefSeq" id="WP_283487244.1">
    <property type="nucleotide sequence ID" value="NZ_CP125947.1"/>
</dbReference>
<evidence type="ECO:0000256" key="5">
    <source>
        <dbReference type="SAM" id="SignalP"/>
    </source>
</evidence>
<evidence type="ECO:0000313" key="8">
    <source>
        <dbReference type="Proteomes" id="UP001240697"/>
    </source>
</evidence>
<keyword evidence="5" id="KW-0732">Signal</keyword>
<feature type="chain" id="PRO_5045229907" evidence="5">
    <location>
        <begin position="26"/>
        <end position="193"/>
    </location>
</feature>
<dbReference type="EMBL" id="CP125947">
    <property type="protein sequence ID" value="WHS66150.1"/>
    <property type="molecule type" value="Genomic_DNA"/>
</dbReference>
<dbReference type="PANTHER" id="PTHR35008:SF4">
    <property type="entry name" value="BLL4482 PROTEIN"/>
    <property type="match status" value="1"/>
</dbReference>
<dbReference type="PANTHER" id="PTHR35008">
    <property type="entry name" value="BLL4482 PROTEIN-RELATED"/>
    <property type="match status" value="1"/>
</dbReference>
<gene>
    <name evidence="7" type="ORF">QMY55_03100</name>
</gene>
<dbReference type="Proteomes" id="UP001240697">
    <property type="component" value="Chromosome"/>
</dbReference>
<dbReference type="SUPFAM" id="SSF46626">
    <property type="entry name" value="Cytochrome c"/>
    <property type="match status" value="1"/>
</dbReference>
<evidence type="ECO:0000313" key="7">
    <source>
        <dbReference type="EMBL" id="WHS66150.1"/>
    </source>
</evidence>
<feature type="domain" description="Cytochrome c" evidence="6">
    <location>
        <begin position="37"/>
        <end position="174"/>
    </location>
</feature>
<proteinExistence type="predicted"/>
<keyword evidence="8" id="KW-1185">Reference proteome</keyword>
<keyword evidence="2 4" id="KW-0479">Metal-binding</keyword>
<evidence type="ECO:0000256" key="2">
    <source>
        <dbReference type="ARBA" id="ARBA00022723"/>
    </source>
</evidence>
<sequence>MRILSAAFPAALVMVAVGVPMGVQAGGPTGDASSSQTSVARGAYLVNTIGCADCHTPFKAGPNGPEPDFSRGLSGHPQGQVLRAPAASKGPWIWGGSGTNTAFWGPWGVSYAANLTPDATGLGHWTPEQFVQAMRNGKHAGTGRPIAPPMPWQHFAQLTDADLQAMFAYLKSQPPVRNAVPDYQPPAAAAGKP</sequence>
<accession>A0ABY8STS2</accession>
<protein>
    <submittedName>
        <fullName evidence="7">C-type cytochrome</fullName>
    </submittedName>
</protein>
<name>A0ABY8STS2_9BURK</name>
<organism evidence="7 8">
    <name type="scientific">Comamonas resistens</name>
    <dbReference type="NCBI Taxonomy" id="3046670"/>
    <lineage>
        <taxon>Bacteria</taxon>
        <taxon>Pseudomonadati</taxon>
        <taxon>Pseudomonadota</taxon>
        <taxon>Betaproteobacteria</taxon>
        <taxon>Burkholderiales</taxon>
        <taxon>Comamonadaceae</taxon>
        <taxon>Comamonas</taxon>
    </lineage>
</organism>
<dbReference type="InterPro" id="IPR036909">
    <property type="entry name" value="Cyt_c-like_dom_sf"/>
</dbReference>
<dbReference type="Pfam" id="PF00034">
    <property type="entry name" value="Cytochrom_C"/>
    <property type="match status" value="1"/>
</dbReference>
<dbReference type="InterPro" id="IPR009056">
    <property type="entry name" value="Cyt_c-like_dom"/>
</dbReference>
<keyword evidence="1 4" id="KW-0349">Heme</keyword>
<evidence type="ECO:0000256" key="3">
    <source>
        <dbReference type="ARBA" id="ARBA00023004"/>
    </source>
</evidence>
<evidence type="ECO:0000259" key="6">
    <source>
        <dbReference type="PROSITE" id="PS51007"/>
    </source>
</evidence>
<reference evidence="7 8" key="1">
    <citation type="submission" date="2023-05" db="EMBL/GenBank/DDBJ databases">
        <authorList>
            <person name="Yin Y."/>
            <person name="Lu Z."/>
        </authorList>
    </citation>
    <scope>NUCLEOTIDE SEQUENCE [LARGE SCALE GENOMIC DNA]</scope>
    <source>
        <strain evidence="7 8">ZM22</strain>
    </source>
</reference>
<keyword evidence="3 4" id="KW-0408">Iron</keyword>
<dbReference type="PROSITE" id="PS51007">
    <property type="entry name" value="CYTC"/>
    <property type="match status" value="1"/>
</dbReference>
<dbReference type="Gene3D" id="1.10.760.10">
    <property type="entry name" value="Cytochrome c-like domain"/>
    <property type="match status" value="1"/>
</dbReference>
<evidence type="ECO:0000256" key="4">
    <source>
        <dbReference type="PROSITE-ProRule" id="PRU00433"/>
    </source>
</evidence>
<dbReference type="InterPro" id="IPR051459">
    <property type="entry name" value="Cytochrome_c-type_DH"/>
</dbReference>
<evidence type="ECO:0000256" key="1">
    <source>
        <dbReference type="ARBA" id="ARBA00022617"/>
    </source>
</evidence>